<accession>A0A0E9U1U6</accession>
<sequence length="25" mass="2956">MWNSLPDHVVEAETLEIFQIRLDTV</sequence>
<evidence type="ECO:0000313" key="1">
    <source>
        <dbReference type="EMBL" id="JAH59859.1"/>
    </source>
</evidence>
<protein>
    <submittedName>
        <fullName evidence="1">Uncharacterized protein</fullName>
    </submittedName>
</protein>
<reference evidence="1" key="1">
    <citation type="submission" date="2014-11" db="EMBL/GenBank/DDBJ databases">
        <authorList>
            <person name="Amaro Gonzalez C."/>
        </authorList>
    </citation>
    <scope>NUCLEOTIDE SEQUENCE</scope>
</reference>
<dbReference type="EMBL" id="GBXM01048718">
    <property type="protein sequence ID" value="JAH59859.1"/>
    <property type="molecule type" value="Transcribed_RNA"/>
</dbReference>
<name>A0A0E9U1U6_ANGAN</name>
<organism evidence="1">
    <name type="scientific">Anguilla anguilla</name>
    <name type="common">European freshwater eel</name>
    <name type="synonym">Muraena anguilla</name>
    <dbReference type="NCBI Taxonomy" id="7936"/>
    <lineage>
        <taxon>Eukaryota</taxon>
        <taxon>Metazoa</taxon>
        <taxon>Chordata</taxon>
        <taxon>Craniata</taxon>
        <taxon>Vertebrata</taxon>
        <taxon>Euteleostomi</taxon>
        <taxon>Actinopterygii</taxon>
        <taxon>Neopterygii</taxon>
        <taxon>Teleostei</taxon>
        <taxon>Anguilliformes</taxon>
        <taxon>Anguillidae</taxon>
        <taxon>Anguilla</taxon>
    </lineage>
</organism>
<proteinExistence type="predicted"/>
<dbReference type="AlphaFoldDB" id="A0A0E9U1U6"/>
<reference evidence="1" key="2">
    <citation type="journal article" date="2015" name="Fish Shellfish Immunol.">
        <title>Early steps in the European eel (Anguilla anguilla)-Vibrio vulnificus interaction in the gills: Role of the RtxA13 toxin.</title>
        <authorList>
            <person name="Callol A."/>
            <person name="Pajuelo D."/>
            <person name="Ebbesson L."/>
            <person name="Teles M."/>
            <person name="MacKenzie S."/>
            <person name="Amaro C."/>
        </authorList>
    </citation>
    <scope>NUCLEOTIDE SEQUENCE</scope>
</reference>